<dbReference type="InterPro" id="IPR047415">
    <property type="entry name" value="Pcf11_CID"/>
</dbReference>
<dbReference type="InterPro" id="IPR006569">
    <property type="entry name" value="CID_dom"/>
</dbReference>
<dbReference type="Proteomes" id="UP000262825">
    <property type="component" value="Unassembled WGS sequence"/>
</dbReference>
<dbReference type="SMART" id="SM00582">
    <property type="entry name" value="RPR"/>
    <property type="match status" value="1"/>
</dbReference>
<dbReference type="CDD" id="cd16982">
    <property type="entry name" value="CID_Pcf11"/>
    <property type="match status" value="1"/>
</dbReference>
<dbReference type="GO" id="GO:0005849">
    <property type="term" value="C:mRNA cleavage factor complex"/>
    <property type="evidence" value="ECO:0007669"/>
    <property type="project" value="InterPro"/>
</dbReference>
<dbReference type="InterPro" id="IPR045154">
    <property type="entry name" value="PCF11-like"/>
</dbReference>
<feature type="domain" description="CID" evidence="2">
    <location>
        <begin position="5"/>
        <end position="149"/>
    </location>
</feature>
<dbReference type="Pfam" id="PF04818">
    <property type="entry name" value="CID"/>
    <property type="match status" value="1"/>
</dbReference>
<dbReference type="VEuPathDB" id="FungiDB:SCODWIG_02259"/>
<dbReference type="Pfam" id="PF11526">
    <property type="entry name" value="Pfc11_Clp1_ID"/>
    <property type="match status" value="1"/>
</dbReference>
<sequence length="705" mass="80472">MTNKSENVVLKEFSSMLDELTFNSGPIIASLAKFSEEHIEYSQQIVELVEKKITKSVPKQKLYAIYVLDSICKNVGSPYTIYFSRNLAKLFKSTYLIVDNKTRQSLINTFKTWVIPPNTGGTNDPTSNTYPLFDQDVLKNIENFLIRASALHERQIKMVTPKPTIPLLLKEIDRLIMICNNIVNITANNGSATQVEKTNAKIILLQELRQELLKRELPQEALKQVQDQLTQNFVKEQKYSLQLQQQQQQQQKLVNISPPSSQLQQFPLSQANKNILFSNSSIPINNGANINAPAVINNTSDEFSNNGIFGMSQNPLFPSTNTTANNNISSTIPNASKATDTINISRTSPEEFIHQLQENKINNLQKLYNSLKENDLLYIPGKESIVGLCNNYLSSNSIDSIDLIKNLPPLELLNNLVQDSISIKLDLNAFINSSNFQLNNWTINNTNIDTNISIKNDNNYVQFLYRYKPCKCSMCGKRYVTKSTELNEHLDWHFRINKKLKNNRNKVLQSRNWYLNDDEWIHTPNSNNNDTDAIVFNDNSVSNGGMNEYNNHANVNHRLFDKNLTGNLSIHGLAQENPNPFSFTRINDTAAAAATSSNSDNNNNNNSRKRSFDHNTNIRDNDFITPLHNVNNKKHRPDKIQDINLMFEVIPDSSNSMEIECYMCKDVIQGIYNEDEGQWVWPNCIKTDDGNYCHATCYYEIQQNQ</sequence>
<dbReference type="GO" id="GO:0003729">
    <property type="term" value="F:mRNA binding"/>
    <property type="evidence" value="ECO:0007669"/>
    <property type="project" value="InterPro"/>
</dbReference>
<dbReference type="AlphaFoldDB" id="A0A376B754"/>
<dbReference type="PANTHER" id="PTHR15921">
    <property type="entry name" value="PRE-MRNA CLEAVAGE COMPLEX II"/>
    <property type="match status" value="1"/>
</dbReference>
<evidence type="ECO:0000256" key="1">
    <source>
        <dbReference type="SAM" id="MobiDB-lite"/>
    </source>
</evidence>
<feature type="compositionally biased region" description="Low complexity" evidence="1">
    <location>
        <begin position="593"/>
        <end position="606"/>
    </location>
</feature>
<dbReference type="Pfam" id="PF21936">
    <property type="entry name" value="Pcf11_C"/>
    <property type="match status" value="1"/>
</dbReference>
<dbReference type="GO" id="GO:0031124">
    <property type="term" value="P:mRNA 3'-end processing"/>
    <property type="evidence" value="ECO:0007669"/>
    <property type="project" value="InterPro"/>
</dbReference>
<feature type="region of interest" description="Disordered" evidence="1">
    <location>
        <begin position="593"/>
        <end position="635"/>
    </location>
</feature>
<dbReference type="Pfam" id="PF21940">
    <property type="entry name" value="Pfc11_Rna14-15-ID"/>
    <property type="match status" value="1"/>
</dbReference>
<dbReference type="SUPFAM" id="SSF48464">
    <property type="entry name" value="ENTH/VHS domain"/>
    <property type="match status" value="1"/>
</dbReference>
<feature type="compositionally biased region" description="Basic and acidic residues" evidence="1">
    <location>
        <begin position="610"/>
        <end position="622"/>
    </location>
</feature>
<dbReference type="FunFam" id="1.25.40.90:FF:000016">
    <property type="entry name" value="mRNA cleavage factor complex component Pcf11"/>
    <property type="match status" value="1"/>
</dbReference>
<gene>
    <name evidence="3" type="ORF">SCODWIG_02259</name>
</gene>
<keyword evidence="4" id="KW-1185">Reference proteome</keyword>
<dbReference type="Gene3D" id="1.25.40.90">
    <property type="match status" value="1"/>
</dbReference>
<dbReference type="PROSITE" id="PS51391">
    <property type="entry name" value="CID"/>
    <property type="match status" value="1"/>
</dbReference>
<dbReference type="EMBL" id="UFAJ01000370">
    <property type="protein sequence ID" value="SSD60498.1"/>
    <property type="molecule type" value="Genomic_DNA"/>
</dbReference>
<evidence type="ECO:0000259" key="2">
    <source>
        <dbReference type="PROSITE" id="PS51391"/>
    </source>
</evidence>
<name>A0A376B754_9ASCO</name>
<protein>
    <recommendedName>
        <fullName evidence="2">CID domain-containing protein</fullName>
    </recommendedName>
</protein>
<dbReference type="InterPro" id="IPR054128">
    <property type="entry name" value="Pfc11_Rna14/15-ID"/>
</dbReference>
<proteinExistence type="predicted"/>
<dbReference type="GO" id="GO:0005737">
    <property type="term" value="C:cytoplasm"/>
    <property type="evidence" value="ECO:0007669"/>
    <property type="project" value="TreeGrafter"/>
</dbReference>
<dbReference type="GO" id="GO:0000993">
    <property type="term" value="F:RNA polymerase II complex binding"/>
    <property type="evidence" value="ECO:0007669"/>
    <property type="project" value="InterPro"/>
</dbReference>
<dbReference type="PANTHER" id="PTHR15921:SF3">
    <property type="entry name" value="PRE-MRNA CLEAVAGE COMPLEX 2 PROTEIN PCF11"/>
    <property type="match status" value="1"/>
</dbReference>
<dbReference type="OrthoDB" id="3972019at2759"/>
<accession>A0A376B754</accession>
<dbReference type="InterPro" id="IPR054127">
    <property type="entry name" value="Pcf11_C"/>
</dbReference>
<evidence type="ECO:0000313" key="3">
    <source>
        <dbReference type="EMBL" id="SSD60498.1"/>
    </source>
</evidence>
<reference evidence="4" key="1">
    <citation type="submission" date="2018-06" db="EMBL/GenBank/DDBJ databases">
        <authorList>
            <person name="Guldener U."/>
        </authorList>
    </citation>
    <scope>NUCLEOTIDE SEQUENCE [LARGE SCALE GENOMIC DNA]</scope>
    <source>
        <strain evidence="4">UTAD17</strain>
    </source>
</reference>
<dbReference type="GO" id="GO:0006369">
    <property type="term" value="P:termination of RNA polymerase II transcription"/>
    <property type="evidence" value="ECO:0007669"/>
    <property type="project" value="InterPro"/>
</dbReference>
<dbReference type="InterPro" id="IPR008942">
    <property type="entry name" value="ENTH_VHS"/>
</dbReference>
<organism evidence="3 4">
    <name type="scientific">Saccharomycodes ludwigii</name>
    <dbReference type="NCBI Taxonomy" id="36035"/>
    <lineage>
        <taxon>Eukaryota</taxon>
        <taxon>Fungi</taxon>
        <taxon>Dikarya</taxon>
        <taxon>Ascomycota</taxon>
        <taxon>Saccharomycotina</taxon>
        <taxon>Saccharomycetes</taxon>
        <taxon>Saccharomycodales</taxon>
        <taxon>Saccharomycodaceae</taxon>
        <taxon>Saccharomycodes</taxon>
    </lineage>
</organism>
<dbReference type="InterPro" id="IPR021605">
    <property type="entry name" value="Pcf11_Clp1-ID"/>
</dbReference>
<evidence type="ECO:0000313" key="4">
    <source>
        <dbReference type="Proteomes" id="UP000262825"/>
    </source>
</evidence>